<dbReference type="JaponicusDB" id="SJAG_00916">
    <property type="gene designation" value="bch1"/>
</dbReference>
<keyword evidence="4" id="KW-1185">Reference proteome</keyword>
<dbReference type="SUPFAM" id="SSF48452">
    <property type="entry name" value="TPR-like"/>
    <property type="match status" value="1"/>
</dbReference>
<evidence type="ECO:0000256" key="1">
    <source>
        <dbReference type="SAM" id="MobiDB-lite"/>
    </source>
</evidence>
<protein>
    <submittedName>
        <fullName evidence="2">ChAPs family protein</fullName>
    </submittedName>
</protein>
<dbReference type="Proteomes" id="UP000001744">
    <property type="component" value="Unassembled WGS sequence"/>
</dbReference>
<feature type="compositionally biased region" description="Polar residues" evidence="1">
    <location>
        <begin position="436"/>
        <end position="456"/>
    </location>
</feature>
<reference evidence="2 4" key="1">
    <citation type="journal article" date="2011" name="Science">
        <title>Comparative functional genomics of the fission yeasts.</title>
        <authorList>
            <person name="Rhind N."/>
            <person name="Chen Z."/>
            <person name="Yassour M."/>
            <person name="Thompson D.A."/>
            <person name="Haas B.J."/>
            <person name="Habib N."/>
            <person name="Wapinski I."/>
            <person name="Roy S."/>
            <person name="Lin M.F."/>
            <person name="Heiman D.I."/>
            <person name="Young S.K."/>
            <person name="Furuya K."/>
            <person name="Guo Y."/>
            <person name="Pidoux A."/>
            <person name="Chen H.M."/>
            <person name="Robbertse B."/>
            <person name="Goldberg J.M."/>
            <person name="Aoki K."/>
            <person name="Bayne E.H."/>
            <person name="Berlin A.M."/>
            <person name="Desjardins C.A."/>
            <person name="Dobbs E."/>
            <person name="Dukaj L."/>
            <person name="Fan L."/>
            <person name="FitzGerald M.G."/>
            <person name="French C."/>
            <person name="Gujja S."/>
            <person name="Hansen K."/>
            <person name="Keifenheim D."/>
            <person name="Levin J.Z."/>
            <person name="Mosher R.A."/>
            <person name="Mueller C.A."/>
            <person name="Pfiffner J."/>
            <person name="Priest M."/>
            <person name="Russ C."/>
            <person name="Smialowska A."/>
            <person name="Swoboda P."/>
            <person name="Sykes S.M."/>
            <person name="Vaughn M."/>
            <person name="Vengrova S."/>
            <person name="Yoder R."/>
            <person name="Zeng Q."/>
            <person name="Allshire R."/>
            <person name="Baulcombe D."/>
            <person name="Birren B.W."/>
            <person name="Brown W."/>
            <person name="Ekwall K."/>
            <person name="Kellis M."/>
            <person name="Leatherwood J."/>
            <person name="Levin H."/>
            <person name="Margalit H."/>
            <person name="Martienssen R."/>
            <person name="Nieduszynski C.A."/>
            <person name="Spatafora J.W."/>
            <person name="Friedman N."/>
            <person name="Dalgaard J.Z."/>
            <person name="Baumann P."/>
            <person name="Niki H."/>
            <person name="Regev A."/>
            <person name="Nusbaum C."/>
        </authorList>
    </citation>
    <scope>NUCLEOTIDE SEQUENCE [LARGE SCALE GENOMIC DNA]</scope>
    <source>
        <strain evidence="4">yFS275 / FY16936</strain>
    </source>
</reference>
<dbReference type="GO" id="GO:0006874">
    <property type="term" value="P:intracellular calcium ion homeostasis"/>
    <property type="evidence" value="ECO:0007669"/>
    <property type="project" value="EnsemblFungi"/>
</dbReference>
<sequence length="660" mass="74901">MSELYFKDIPEFLEARVNESLEARTQGIGQFKELGAPDHVHVLKVNTRSSSKEIGTYHFVSGVDASSSASLAAYLNTLSYSLEKSQQWFGKSSGWKVKQAVCCCYNAFSHMDIRVEVKIPGGVDTYALDENGQRHKVDSRIWSEAYMSEVLRSLLYSDESNSRFTGHRRFNPIPNPDAELKFYEAAEELFFLGHTLGSSPDVRVPTHVNNHLVRGIFTYVRQTCRYDGALNLFEKLRVKHPDVSVLLAELYLLMDREVNAVRILYDSIKLNPMSSTVLVIQARFLMTKGRYDLALVCAKRAVHSSPSEFASWATLAKVYMCLENFESALLALNSCPMYAYHEQDSYALPPPAKAHLPVPGNLPKSELVAEDKLGNSTASSEVTDPSLARLPSPSLRGTFAKAYDMLTQICSKVGWDELLHIRSNVFVMEEEYRTQSGQVDAGESDTSSLHPSVRTSNTEDNAATEDEAASDHGIDRPQNSLEATQLTDTIQSKRLCERWLDNLFMVLYEDLRVFTIWRAEYTHFKAQGLTYRKSPVEWEILGDVAFRLHHRVEAVEAFSACFENMFSYKAWKKLLQIYVEDGNLELVLTAIAKLTVSNYRWYQEYSPFLLEQVRNVMSQEGALKMKSVLAATNLEKEVVTLVERLYFDWANVFQIDGYDM</sequence>
<evidence type="ECO:0000313" key="2">
    <source>
        <dbReference type="EMBL" id="EEB05892.1"/>
    </source>
</evidence>
<dbReference type="GO" id="GO:0006896">
    <property type="term" value="P:Golgi to vacuole transport"/>
    <property type="evidence" value="ECO:0007669"/>
    <property type="project" value="EnsemblFungi"/>
</dbReference>
<dbReference type="VEuPathDB" id="FungiDB:SJAG_00916"/>
<evidence type="ECO:0000313" key="3">
    <source>
        <dbReference type="JaponicusDB" id="SJAG_00916"/>
    </source>
</evidence>
<evidence type="ECO:0000313" key="4">
    <source>
        <dbReference type="Proteomes" id="UP000001744"/>
    </source>
</evidence>
<gene>
    <name evidence="3" type="primary">bch1</name>
    <name evidence="2" type="ORF">SJAG_00916</name>
</gene>
<dbReference type="OrthoDB" id="434695at2759"/>
<feature type="region of interest" description="Disordered" evidence="1">
    <location>
        <begin position="436"/>
        <end position="483"/>
    </location>
</feature>
<dbReference type="GO" id="GO:0043001">
    <property type="term" value="P:Golgi to plasma membrane protein transport"/>
    <property type="evidence" value="ECO:0007669"/>
    <property type="project" value="EnsemblFungi"/>
</dbReference>
<dbReference type="HOGENOM" id="CLU_019711_0_0_1"/>
<dbReference type="GeneID" id="7052008"/>
<dbReference type="OMA" id="IEAYQHC"/>
<dbReference type="RefSeq" id="XP_002172185.1">
    <property type="nucleotide sequence ID" value="XM_002172149.2"/>
</dbReference>
<dbReference type="InterPro" id="IPR015374">
    <property type="entry name" value="ChAPs"/>
</dbReference>
<organism evidence="2 4">
    <name type="scientific">Schizosaccharomyces japonicus (strain yFS275 / FY16936)</name>
    <name type="common">Fission yeast</name>
    <dbReference type="NCBI Taxonomy" id="402676"/>
    <lineage>
        <taxon>Eukaryota</taxon>
        <taxon>Fungi</taxon>
        <taxon>Dikarya</taxon>
        <taxon>Ascomycota</taxon>
        <taxon>Taphrinomycotina</taxon>
        <taxon>Schizosaccharomycetes</taxon>
        <taxon>Schizosaccharomycetales</taxon>
        <taxon>Schizosaccharomycetaceae</taxon>
        <taxon>Schizosaccharomyces</taxon>
    </lineage>
</organism>
<dbReference type="Pfam" id="PF09295">
    <property type="entry name" value="ChAPs"/>
    <property type="match status" value="1"/>
</dbReference>
<dbReference type="EMBL" id="KE651166">
    <property type="protein sequence ID" value="EEB05892.1"/>
    <property type="molecule type" value="Genomic_DNA"/>
</dbReference>
<dbReference type="AlphaFoldDB" id="B6JWZ1"/>
<accession>B6JWZ1</accession>
<dbReference type="STRING" id="402676.B6JWZ1"/>
<dbReference type="InterPro" id="IPR011990">
    <property type="entry name" value="TPR-like_helical_dom_sf"/>
</dbReference>
<dbReference type="GO" id="GO:0034044">
    <property type="term" value="C:exomer complex"/>
    <property type="evidence" value="ECO:0000318"/>
    <property type="project" value="GO_Central"/>
</dbReference>
<dbReference type="Gene3D" id="1.25.40.10">
    <property type="entry name" value="Tetratricopeptide repeat domain"/>
    <property type="match status" value="1"/>
</dbReference>
<dbReference type="PANTHER" id="PTHR31975:SF1">
    <property type="entry name" value="BUD SITE SELECTION PROTEIN 7-RELATED"/>
    <property type="match status" value="1"/>
</dbReference>
<dbReference type="PANTHER" id="PTHR31975">
    <property type="entry name" value="BUD SITE SELECTION PROTEIN 7-RELATED"/>
    <property type="match status" value="1"/>
</dbReference>
<name>B6JWZ1_SCHJY</name>
<dbReference type="GO" id="GO:0006893">
    <property type="term" value="P:Golgi to plasma membrane transport"/>
    <property type="evidence" value="ECO:0000318"/>
    <property type="project" value="GO_Central"/>
</dbReference>
<proteinExistence type="predicted"/>
<dbReference type="eggNOG" id="ENOG502QSKI">
    <property type="taxonomic scope" value="Eukaryota"/>
</dbReference>